<evidence type="ECO:0000313" key="2">
    <source>
        <dbReference type="Proteomes" id="UP001165041"/>
    </source>
</evidence>
<name>A0A9W6V3R5_9ACTN</name>
<evidence type="ECO:0000313" key="1">
    <source>
        <dbReference type="EMBL" id="GLW74674.1"/>
    </source>
</evidence>
<dbReference type="EMBL" id="BSSA01000038">
    <property type="protein sequence ID" value="GLW74674.1"/>
    <property type="molecule type" value="Genomic_DNA"/>
</dbReference>
<reference evidence="1" key="1">
    <citation type="submission" date="2023-02" db="EMBL/GenBank/DDBJ databases">
        <title>Kitasatospora phosalacinea NBRC 14627.</title>
        <authorList>
            <person name="Ichikawa N."/>
            <person name="Sato H."/>
            <person name="Tonouchi N."/>
        </authorList>
    </citation>
    <scope>NUCLEOTIDE SEQUENCE</scope>
    <source>
        <strain evidence="1">NBRC 14627</strain>
    </source>
</reference>
<dbReference type="Proteomes" id="UP001165041">
    <property type="component" value="Unassembled WGS sequence"/>
</dbReference>
<protein>
    <submittedName>
        <fullName evidence="1">Uncharacterized protein</fullName>
    </submittedName>
</protein>
<comment type="caution">
    <text evidence="1">The sequence shown here is derived from an EMBL/GenBank/DDBJ whole genome shotgun (WGS) entry which is preliminary data.</text>
</comment>
<organism evidence="1 2">
    <name type="scientific">Kitasatospora phosalacinea</name>
    <dbReference type="NCBI Taxonomy" id="2065"/>
    <lineage>
        <taxon>Bacteria</taxon>
        <taxon>Bacillati</taxon>
        <taxon>Actinomycetota</taxon>
        <taxon>Actinomycetes</taxon>
        <taxon>Kitasatosporales</taxon>
        <taxon>Streptomycetaceae</taxon>
        <taxon>Kitasatospora</taxon>
    </lineage>
</organism>
<dbReference type="AlphaFoldDB" id="A0A9W6V3R5"/>
<gene>
    <name evidence="1" type="ORF">Kpho02_69720</name>
</gene>
<accession>A0A9W6V3R5</accession>
<proteinExistence type="predicted"/>
<sequence>MPSWTPWTVTHVVTTADRRFGPYLDDMNDLLDRAERNEWILKPGLKPVGSADEIRAALRDCASYELCIIDLPGAVDETGGAWLGVHPDGDFVDLVELASGTWNAAAVVLTNCHGSRDAFWEQLRRINARPFTAVGHFDAAGMDDHTPVGAVTAILNQADGGDEYRAFGAAWTFLGPDVTRPCRSWAVELLTPATASAHCP</sequence>